<evidence type="ECO:0000256" key="2">
    <source>
        <dbReference type="ARBA" id="ARBA00023027"/>
    </source>
</evidence>
<dbReference type="InterPro" id="IPR008927">
    <property type="entry name" value="6-PGluconate_DH-like_C_sf"/>
</dbReference>
<dbReference type="Gene3D" id="1.10.1040.10">
    <property type="entry name" value="N-(1-d-carboxylethyl)-l-norvaline Dehydrogenase, domain 2"/>
    <property type="match status" value="1"/>
</dbReference>
<accession>A0A967KAR0</accession>
<evidence type="ECO:0000256" key="1">
    <source>
        <dbReference type="ARBA" id="ARBA00023002"/>
    </source>
</evidence>
<sequence>MKRLSEKTLAELPSEIQRPAYDRQACQTGIVHLGIGAFHRAHQAVYSDDVLAAGEQSWAICGASLRGPGVRDQLAPQDGLYTQAVAGPEGESLRVIGAVKEVFFAAENPAALVARLADPQTRIVSLTVTEKGYCHDPASGALQHDHPDIRHDLQHPEQPRSALGFLLAGLRRRYERGQTPFTVLSCDNLPHNGATLRGLVLELAEAVDPALMRWIEAETSFPSTMIDRIVPATTEDDRQRVSERLGLRDEGVVICEPFRQWVIEDRFAAGRPLWEQAGAQMVSDVAPFEEMKLRLLNGSHSMLAYLGYLCGHETIADTMADDTLRRLTRRFMDREAGPTLKLPPGADLESYKQALIERFANPGLQHRTWQIAMDGSQKLPQRLLATIRDRLRVGAAIDLLALAVTGWMRYTAGHDEAGAVIDVRDPLAGKLVESYAAGQGDPSRIVDAFLQLREVFDPDLADNPDLRKALTGALGLILTRGTRAAAEATLARISI</sequence>
<dbReference type="InterPro" id="IPR013131">
    <property type="entry name" value="Mannitol_DH_N"/>
</dbReference>
<evidence type="ECO:0000259" key="4">
    <source>
        <dbReference type="Pfam" id="PF01232"/>
    </source>
</evidence>
<reference evidence="6" key="1">
    <citation type="submission" date="2020-03" db="EMBL/GenBank/DDBJ databases">
        <title>Genome of Pelagibius litoralis DSM 21314T.</title>
        <authorList>
            <person name="Wang G."/>
        </authorList>
    </citation>
    <scope>NUCLEOTIDE SEQUENCE</scope>
    <source>
        <strain evidence="6">DSM 21314</strain>
    </source>
</reference>
<dbReference type="SUPFAM" id="SSF48179">
    <property type="entry name" value="6-phosphogluconate dehydrogenase C-terminal domain-like"/>
    <property type="match status" value="1"/>
</dbReference>
<protein>
    <submittedName>
        <fullName evidence="6">Mannitol dehydrogenase family protein</fullName>
    </submittedName>
</protein>
<dbReference type="InterPro" id="IPR000669">
    <property type="entry name" value="Mannitol_DH"/>
</dbReference>
<dbReference type="Pfam" id="PF01232">
    <property type="entry name" value="Mannitol_dh"/>
    <property type="match status" value="1"/>
</dbReference>
<evidence type="ECO:0000256" key="3">
    <source>
        <dbReference type="ARBA" id="ARBA00061451"/>
    </source>
</evidence>
<comment type="similarity">
    <text evidence="3">Belongs to the mannitol dehydrogenase family. UxuB subfamily.</text>
</comment>
<comment type="caution">
    <text evidence="6">The sequence shown here is derived from an EMBL/GenBank/DDBJ whole genome shotgun (WGS) entry which is preliminary data.</text>
</comment>
<feature type="domain" description="Mannitol dehydrogenase C-terminal" evidence="5">
    <location>
        <begin position="284"/>
        <end position="474"/>
    </location>
</feature>
<dbReference type="AlphaFoldDB" id="A0A967KAR0"/>
<dbReference type="InterPro" id="IPR013328">
    <property type="entry name" value="6PGD_dom2"/>
</dbReference>
<dbReference type="PANTHER" id="PTHR43362:SF1">
    <property type="entry name" value="MANNITOL DEHYDROGENASE 2-RELATED"/>
    <property type="match status" value="1"/>
</dbReference>
<dbReference type="InterPro" id="IPR013118">
    <property type="entry name" value="Mannitol_DH_C"/>
</dbReference>
<keyword evidence="1" id="KW-0560">Oxidoreductase</keyword>
<dbReference type="Gene3D" id="3.40.50.720">
    <property type="entry name" value="NAD(P)-binding Rossmann-like Domain"/>
    <property type="match status" value="1"/>
</dbReference>
<dbReference type="PRINTS" id="PR00084">
    <property type="entry name" value="MTLDHDRGNASE"/>
</dbReference>
<dbReference type="InterPro" id="IPR050988">
    <property type="entry name" value="Mannitol_DH/Oxidoreductase"/>
</dbReference>
<feature type="domain" description="Mannitol dehydrogenase N-terminal" evidence="4">
    <location>
        <begin position="29"/>
        <end position="275"/>
    </location>
</feature>
<dbReference type="EMBL" id="JAAQPH010000026">
    <property type="protein sequence ID" value="NIA71773.1"/>
    <property type="molecule type" value="Genomic_DNA"/>
</dbReference>
<dbReference type="RefSeq" id="WP_167229908.1">
    <property type="nucleotide sequence ID" value="NZ_JAAQPH010000026.1"/>
</dbReference>
<proteinExistence type="inferred from homology"/>
<dbReference type="GO" id="GO:0016616">
    <property type="term" value="F:oxidoreductase activity, acting on the CH-OH group of donors, NAD or NADP as acceptor"/>
    <property type="evidence" value="ECO:0007669"/>
    <property type="project" value="TreeGrafter"/>
</dbReference>
<dbReference type="Proteomes" id="UP000761264">
    <property type="component" value="Unassembled WGS sequence"/>
</dbReference>
<evidence type="ECO:0000313" key="7">
    <source>
        <dbReference type="Proteomes" id="UP000761264"/>
    </source>
</evidence>
<organism evidence="6 7">
    <name type="scientific">Pelagibius litoralis</name>
    <dbReference type="NCBI Taxonomy" id="374515"/>
    <lineage>
        <taxon>Bacteria</taxon>
        <taxon>Pseudomonadati</taxon>
        <taxon>Pseudomonadota</taxon>
        <taxon>Alphaproteobacteria</taxon>
        <taxon>Rhodospirillales</taxon>
        <taxon>Rhodovibrionaceae</taxon>
        <taxon>Pelagibius</taxon>
    </lineage>
</organism>
<dbReference type="InterPro" id="IPR036291">
    <property type="entry name" value="NAD(P)-bd_dom_sf"/>
</dbReference>
<dbReference type="FunFam" id="3.40.50.720:FF:000129">
    <property type="entry name" value="D-mannonate oxidoreductase"/>
    <property type="match status" value="1"/>
</dbReference>
<dbReference type="PANTHER" id="PTHR43362">
    <property type="entry name" value="MANNITOL DEHYDROGENASE DSF1-RELATED"/>
    <property type="match status" value="1"/>
</dbReference>
<gene>
    <name evidence="6" type="ORF">HBA54_24565</name>
</gene>
<dbReference type="Pfam" id="PF08125">
    <property type="entry name" value="Mannitol_dh_C"/>
    <property type="match status" value="1"/>
</dbReference>
<name>A0A967KAR0_9PROT</name>
<keyword evidence="7" id="KW-1185">Reference proteome</keyword>
<evidence type="ECO:0000313" key="6">
    <source>
        <dbReference type="EMBL" id="NIA71773.1"/>
    </source>
</evidence>
<evidence type="ECO:0000259" key="5">
    <source>
        <dbReference type="Pfam" id="PF08125"/>
    </source>
</evidence>
<dbReference type="SUPFAM" id="SSF51735">
    <property type="entry name" value="NAD(P)-binding Rossmann-fold domains"/>
    <property type="match status" value="1"/>
</dbReference>
<keyword evidence="2" id="KW-0520">NAD</keyword>